<organism evidence="1 2">
    <name type="scientific">Sarcophilus harrisii</name>
    <name type="common">Tasmanian devil</name>
    <name type="synonym">Sarcophilus laniarius</name>
    <dbReference type="NCBI Taxonomy" id="9305"/>
    <lineage>
        <taxon>Eukaryota</taxon>
        <taxon>Metazoa</taxon>
        <taxon>Chordata</taxon>
        <taxon>Craniata</taxon>
        <taxon>Vertebrata</taxon>
        <taxon>Euteleostomi</taxon>
        <taxon>Mammalia</taxon>
        <taxon>Metatheria</taxon>
        <taxon>Dasyuromorphia</taxon>
        <taxon>Dasyuridae</taxon>
        <taxon>Sarcophilus</taxon>
    </lineage>
</organism>
<dbReference type="HOGENOM" id="CLU_001634_4_1_1"/>
<dbReference type="Ensembl" id="ENSSHAT00000010655.2">
    <property type="protein sequence ID" value="ENSSHAP00000010562.2"/>
    <property type="gene ID" value="ENSSHAG00000008963.2"/>
</dbReference>
<dbReference type="AlphaFoldDB" id="G3W557"/>
<evidence type="ECO:0000313" key="2">
    <source>
        <dbReference type="Proteomes" id="UP000007648"/>
    </source>
</evidence>
<dbReference type="STRING" id="9305.ENSSHAP00000010562"/>
<reference evidence="1 2" key="1">
    <citation type="journal article" date="2011" name="Proc. Natl. Acad. Sci. U.S.A.">
        <title>Genetic diversity and population structure of the endangered marsupial Sarcophilus harrisii (Tasmanian devil).</title>
        <authorList>
            <person name="Miller W."/>
            <person name="Hayes V.M."/>
            <person name="Ratan A."/>
            <person name="Petersen D.C."/>
            <person name="Wittekindt N.E."/>
            <person name="Miller J."/>
            <person name="Walenz B."/>
            <person name="Knight J."/>
            <person name="Qi J."/>
            <person name="Zhao F."/>
            <person name="Wang Q."/>
            <person name="Bedoya-Reina O.C."/>
            <person name="Katiyar N."/>
            <person name="Tomsho L.P."/>
            <person name="Kasson L.M."/>
            <person name="Hardie R.A."/>
            <person name="Woodbridge P."/>
            <person name="Tindall E.A."/>
            <person name="Bertelsen M.F."/>
            <person name="Dixon D."/>
            <person name="Pyecroft S."/>
            <person name="Helgen K.M."/>
            <person name="Lesk A.M."/>
            <person name="Pringle T.H."/>
            <person name="Patterson N."/>
            <person name="Zhang Y."/>
            <person name="Kreiss A."/>
            <person name="Woods G.M."/>
            <person name="Jones M.E."/>
            <person name="Schuster S.C."/>
        </authorList>
    </citation>
    <scope>NUCLEOTIDE SEQUENCE [LARGE SCALE GENOMIC DNA]</scope>
</reference>
<evidence type="ECO:0000313" key="1">
    <source>
        <dbReference type="Ensembl" id="ENSSHAP00000010562.2"/>
    </source>
</evidence>
<reference evidence="1" key="2">
    <citation type="submission" date="2025-08" db="UniProtKB">
        <authorList>
            <consortium name="Ensembl"/>
        </authorList>
    </citation>
    <scope>IDENTIFICATION</scope>
</reference>
<protein>
    <submittedName>
        <fullName evidence="1">SKI2 subunit of superkiller complex</fullName>
    </submittedName>
</protein>
<dbReference type="eggNOG" id="KOG1366">
    <property type="taxonomic scope" value="Eukaryota"/>
</dbReference>
<name>G3W557_SARHA</name>
<sequence length="122" mass="13733">MLETERLVLPPRGPLDLPLCALELGCTGRWELLSQPQVSDSPAGTISLPFPQASRKVASLQRITQPLLLAFSVLAIFSNPWNLVEGRKRKKRLQEDWGVLEGTVLQPPLLSPHWFMLVAWRI</sequence>
<reference evidence="1" key="3">
    <citation type="submission" date="2025-09" db="UniProtKB">
        <authorList>
            <consortium name="Ensembl"/>
        </authorList>
    </citation>
    <scope>IDENTIFICATION</scope>
</reference>
<keyword evidence="2" id="KW-1185">Reference proteome</keyword>
<dbReference type="Proteomes" id="UP000007648">
    <property type="component" value="Unassembled WGS sequence"/>
</dbReference>
<accession>G3W557</accession>
<proteinExistence type="predicted"/>
<dbReference type="GeneTree" id="ENSGT00940000158255"/>
<gene>
    <name evidence="1" type="primary">SKIC2</name>
</gene>